<evidence type="ECO:0000256" key="1">
    <source>
        <dbReference type="SAM" id="Phobius"/>
    </source>
</evidence>
<dbReference type="Proteomes" id="UP000886800">
    <property type="component" value="Unassembled WGS sequence"/>
</dbReference>
<comment type="caution">
    <text evidence="2">The sequence shown here is derived from an EMBL/GenBank/DDBJ whole genome shotgun (WGS) entry which is preliminary data.</text>
</comment>
<keyword evidence="1" id="KW-1133">Transmembrane helix</keyword>
<feature type="transmembrane region" description="Helical" evidence="1">
    <location>
        <begin position="51"/>
        <end position="71"/>
    </location>
</feature>
<evidence type="ECO:0000313" key="2">
    <source>
        <dbReference type="EMBL" id="HIX66135.1"/>
    </source>
</evidence>
<keyword evidence="1" id="KW-0472">Membrane</keyword>
<reference evidence="2" key="2">
    <citation type="submission" date="2021-04" db="EMBL/GenBank/DDBJ databases">
        <authorList>
            <person name="Gilroy R."/>
        </authorList>
    </citation>
    <scope>NUCLEOTIDE SEQUENCE</scope>
    <source>
        <strain evidence="2">CHK188-5543</strain>
    </source>
</reference>
<name>A0A9D1WSS4_9FIRM</name>
<accession>A0A9D1WSS4</accession>
<dbReference type="AlphaFoldDB" id="A0A9D1WSS4"/>
<proteinExistence type="predicted"/>
<sequence>MPKTAKKLLLLAALLLAWGLWDLYRYATVGRELLQLYAGVGSVERLVEGQLFRGLLKAVAAAAVALSAWWIGRRGKPGA</sequence>
<keyword evidence="1" id="KW-0812">Transmembrane</keyword>
<organism evidence="2 3">
    <name type="scientific">Candidatus Anaerotruncus excrementipullorum</name>
    <dbReference type="NCBI Taxonomy" id="2838465"/>
    <lineage>
        <taxon>Bacteria</taxon>
        <taxon>Bacillati</taxon>
        <taxon>Bacillota</taxon>
        <taxon>Clostridia</taxon>
        <taxon>Eubacteriales</taxon>
        <taxon>Oscillospiraceae</taxon>
        <taxon>Anaerotruncus</taxon>
    </lineage>
</organism>
<gene>
    <name evidence="2" type="ORF">H9736_07795</name>
</gene>
<reference evidence="2" key="1">
    <citation type="journal article" date="2021" name="PeerJ">
        <title>Extensive microbial diversity within the chicken gut microbiome revealed by metagenomics and culture.</title>
        <authorList>
            <person name="Gilroy R."/>
            <person name="Ravi A."/>
            <person name="Getino M."/>
            <person name="Pursley I."/>
            <person name="Horton D.L."/>
            <person name="Alikhan N.F."/>
            <person name="Baker D."/>
            <person name="Gharbi K."/>
            <person name="Hall N."/>
            <person name="Watson M."/>
            <person name="Adriaenssens E.M."/>
            <person name="Foster-Nyarko E."/>
            <person name="Jarju S."/>
            <person name="Secka A."/>
            <person name="Antonio M."/>
            <person name="Oren A."/>
            <person name="Chaudhuri R.R."/>
            <person name="La Ragione R."/>
            <person name="Hildebrand F."/>
            <person name="Pallen M.J."/>
        </authorList>
    </citation>
    <scope>NUCLEOTIDE SEQUENCE</scope>
    <source>
        <strain evidence="2">CHK188-5543</strain>
    </source>
</reference>
<dbReference type="EMBL" id="DXES01000167">
    <property type="protein sequence ID" value="HIX66135.1"/>
    <property type="molecule type" value="Genomic_DNA"/>
</dbReference>
<evidence type="ECO:0000313" key="3">
    <source>
        <dbReference type="Proteomes" id="UP000886800"/>
    </source>
</evidence>
<protein>
    <submittedName>
        <fullName evidence="2">Uncharacterized protein</fullName>
    </submittedName>
</protein>